<dbReference type="SMART" id="SM00996">
    <property type="entry name" value="AdoHcyase"/>
    <property type="match status" value="1"/>
</dbReference>
<keyword evidence="2" id="KW-0554">One-carbon metabolism</keyword>
<keyword evidence="7" id="KW-1185">Reference proteome</keyword>
<dbReference type="Gene3D" id="3.40.50.720">
    <property type="entry name" value="NAD(P)-binding Rossmann-like Domain"/>
    <property type="match status" value="1"/>
</dbReference>
<dbReference type="InterPro" id="IPR000043">
    <property type="entry name" value="Adenosylhomocysteinase-like"/>
</dbReference>
<protein>
    <submittedName>
        <fullName evidence="6">Adenosylhomocysteinase</fullName>
        <ecNumber evidence="6">3.3.1.1</ecNumber>
    </submittedName>
</protein>
<evidence type="ECO:0000256" key="3">
    <source>
        <dbReference type="ARBA" id="ARBA00023027"/>
    </source>
</evidence>
<dbReference type="PANTHER" id="PTHR23420:SF0">
    <property type="entry name" value="ADENOSYLHOMOCYSTEINASE"/>
    <property type="match status" value="1"/>
</dbReference>
<gene>
    <name evidence="6" type="ORF">E0L93_12515</name>
</gene>
<dbReference type="Pfam" id="PF00670">
    <property type="entry name" value="AdoHcyase_NAD"/>
    <property type="match status" value="1"/>
</dbReference>
<comment type="cofactor">
    <cofactor evidence="4">
        <name>NAD(+)</name>
        <dbReference type="ChEBI" id="CHEBI:57540"/>
    </cofactor>
    <text evidence="4">Binds 1 NAD(+) per subunit.</text>
</comment>
<feature type="binding site" evidence="4">
    <location>
        <position position="236"/>
    </location>
    <ligand>
        <name>NAD(+)</name>
        <dbReference type="ChEBI" id="CHEBI:57540"/>
    </ligand>
</feature>
<dbReference type="SUPFAM" id="SSF52283">
    <property type="entry name" value="Formate/glycerate dehydrogenase catalytic domain-like"/>
    <property type="match status" value="1"/>
</dbReference>
<dbReference type="CDD" id="cd00401">
    <property type="entry name" value="SAHH"/>
    <property type="match status" value="1"/>
</dbReference>
<sequence length="414" mass="44898">MTSSVKDLSLAPGGHRKIDWAARHSPVLNAVRDRYLKDGTFEGLTVGVSLPIEAKTAYLTVVLAEAGAEVALASPGPFFVQDDVAAALAERGVTVYASSDNPPEEADRELERVLDHGPDVIIDDRAALTRLLHTTRRHLLGKVRGASEETTSGVAKLRAMQDQGVLEIPTIAANDARCKYLFDNRYGTGQSTITAIMQNTNLMLGGKRLVVVGYGWCGKGIARYAAGLGARVTVCEVDPVRGLEAYADGFDVLPALEAAGFGEIFITATGGRHVLAREHFERMRNGAILANAGGVDVEIDVDALGELARKRYEARRNVEAFVMPDGRELHLVGRGMVVNLTAGDGHPVEIMDLTFAIQALCAHHLANRRQTEPGVHLLPREIDDRVAGIKLQTLGMGVDRLTPQQEEFLREWRE</sequence>
<comment type="similarity">
    <text evidence="1">Belongs to the adenosylhomocysteinase family.</text>
</comment>
<evidence type="ECO:0000256" key="2">
    <source>
        <dbReference type="ARBA" id="ARBA00022563"/>
    </source>
</evidence>
<feature type="domain" description="S-adenosyl-L-homocysteine hydrolase NAD binding" evidence="5">
    <location>
        <begin position="184"/>
        <end position="345"/>
    </location>
</feature>
<dbReference type="InterPro" id="IPR015878">
    <property type="entry name" value="Ado_hCys_hydrolase_NAD-bd"/>
</dbReference>
<dbReference type="OrthoDB" id="9802717at2"/>
<dbReference type="SMART" id="SM00997">
    <property type="entry name" value="AdoHcyase_NAD"/>
    <property type="match status" value="1"/>
</dbReference>
<accession>A0A4R1BEP3</accession>
<dbReference type="EC" id="3.3.1.1" evidence="6"/>
<dbReference type="Proteomes" id="UP000295244">
    <property type="component" value="Unassembled WGS sequence"/>
</dbReference>
<dbReference type="GO" id="GO:0005829">
    <property type="term" value="C:cytosol"/>
    <property type="evidence" value="ECO:0007669"/>
    <property type="project" value="TreeGrafter"/>
</dbReference>
<dbReference type="PIRSF" id="PIRSF001109">
    <property type="entry name" value="Ad_hcy_hydrolase"/>
    <property type="match status" value="1"/>
</dbReference>
<dbReference type="PANTHER" id="PTHR23420">
    <property type="entry name" value="ADENOSYLHOMOCYSTEINASE"/>
    <property type="match status" value="1"/>
</dbReference>
<organism evidence="6 7">
    <name type="scientific">Rubrobacter taiwanensis</name>
    <dbReference type="NCBI Taxonomy" id="185139"/>
    <lineage>
        <taxon>Bacteria</taxon>
        <taxon>Bacillati</taxon>
        <taxon>Actinomycetota</taxon>
        <taxon>Rubrobacteria</taxon>
        <taxon>Rubrobacterales</taxon>
        <taxon>Rubrobacteraceae</taxon>
        <taxon>Rubrobacter</taxon>
    </lineage>
</organism>
<reference evidence="6 7" key="1">
    <citation type="submission" date="2019-03" db="EMBL/GenBank/DDBJ databases">
        <title>Whole genome sequence of a novel Rubrobacter taiwanensis strain, isolated from Yellowstone National Park.</title>
        <authorList>
            <person name="Freed S."/>
            <person name="Ramaley R.F."/>
            <person name="Kyndt J.A."/>
        </authorList>
    </citation>
    <scope>NUCLEOTIDE SEQUENCE [LARGE SCALE GENOMIC DNA]</scope>
    <source>
        <strain evidence="6 7">Yellowstone</strain>
    </source>
</reference>
<dbReference type="GO" id="GO:0006730">
    <property type="term" value="P:one-carbon metabolic process"/>
    <property type="evidence" value="ECO:0007669"/>
    <property type="project" value="UniProtKB-KW"/>
</dbReference>
<dbReference type="PROSITE" id="PS00739">
    <property type="entry name" value="ADOHCYASE_2"/>
    <property type="match status" value="1"/>
</dbReference>
<keyword evidence="6" id="KW-0378">Hydrolase</keyword>
<feature type="binding site" evidence="4">
    <location>
        <position position="346"/>
    </location>
    <ligand>
        <name>NAD(+)</name>
        <dbReference type="ChEBI" id="CHEBI:57540"/>
    </ligand>
</feature>
<dbReference type="GO" id="GO:0004013">
    <property type="term" value="F:adenosylhomocysteinase activity"/>
    <property type="evidence" value="ECO:0007669"/>
    <property type="project" value="TreeGrafter"/>
</dbReference>
<feature type="binding site" evidence="4">
    <location>
        <position position="339"/>
    </location>
    <ligand>
        <name>NAD(+)</name>
        <dbReference type="ChEBI" id="CHEBI:57540"/>
    </ligand>
</feature>
<evidence type="ECO:0000313" key="7">
    <source>
        <dbReference type="Proteomes" id="UP000295244"/>
    </source>
</evidence>
<keyword evidence="3 4" id="KW-0520">NAD</keyword>
<dbReference type="RefSeq" id="WP_132692413.1">
    <property type="nucleotide sequence ID" value="NZ_SKBU01000023.1"/>
</dbReference>
<dbReference type="InterPro" id="IPR042172">
    <property type="entry name" value="Adenosylhomocyst_ase-like_sf"/>
</dbReference>
<dbReference type="NCBIfam" id="NF004005">
    <property type="entry name" value="PRK05476.2-3"/>
    <property type="match status" value="1"/>
</dbReference>
<feature type="binding site" evidence="4">
    <location>
        <begin position="215"/>
        <end position="220"/>
    </location>
    <ligand>
        <name>NAD(+)</name>
        <dbReference type="ChEBI" id="CHEBI:57540"/>
    </ligand>
</feature>
<evidence type="ECO:0000259" key="5">
    <source>
        <dbReference type="SMART" id="SM00997"/>
    </source>
</evidence>
<comment type="caution">
    <text evidence="6">The sequence shown here is derived from an EMBL/GenBank/DDBJ whole genome shotgun (WGS) entry which is preliminary data.</text>
</comment>
<evidence type="ECO:0000256" key="1">
    <source>
        <dbReference type="ARBA" id="ARBA00007122"/>
    </source>
</evidence>
<dbReference type="InterPro" id="IPR020082">
    <property type="entry name" value="S-Ado-L-homoCys_hydrolase_CS"/>
</dbReference>
<dbReference type="InterPro" id="IPR036291">
    <property type="entry name" value="NAD(P)-bd_dom_sf"/>
</dbReference>
<dbReference type="Gene3D" id="3.40.50.1480">
    <property type="entry name" value="Adenosylhomocysteinase-like"/>
    <property type="match status" value="1"/>
</dbReference>
<dbReference type="GO" id="GO:0033353">
    <property type="term" value="P:S-adenosylmethionine cycle"/>
    <property type="evidence" value="ECO:0007669"/>
    <property type="project" value="TreeGrafter"/>
</dbReference>
<evidence type="ECO:0000256" key="4">
    <source>
        <dbReference type="PIRSR" id="PIRSR001109-2"/>
    </source>
</evidence>
<dbReference type="AlphaFoldDB" id="A0A4R1BEP3"/>
<evidence type="ECO:0000313" key="6">
    <source>
        <dbReference type="EMBL" id="TCJ15635.1"/>
    </source>
</evidence>
<name>A0A4R1BEP3_9ACTN</name>
<dbReference type="SUPFAM" id="SSF51735">
    <property type="entry name" value="NAD(P)-binding Rossmann-fold domains"/>
    <property type="match status" value="1"/>
</dbReference>
<proteinExistence type="inferred from homology"/>
<dbReference type="EMBL" id="SKBU01000023">
    <property type="protein sequence ID" value="TCJ15635.1"/>
    <property type="molecule type" value="Genomic_DNA"/>
</dbReference>
<dbReference type="Pfam" id="PF05221">
    <property type="entry name" value="AdoHcyase"/>
    <property type="match status" value="2"/>
</dbReference>